<dbReference type="SUPFAM" id="SSF46785">
    <property type="entry name" value="Winged helix' DNA-binding domain"/>
    <property type="match status" value="1"/>
</dbReference>
<name>A0A086Y308_9RHOB</name>
<dbReference type="PANTHER" id="PTHR35790">
    <property type="entry name" value="HTH-TYPE TRANSCRIPTIONAL REGULATOR PCHR"/>
    <property type="match status" value="1"/>
</dbReference>
<dbReference type="PRINTS" id="PR00598">
    <property type="entry name" value="HTHMARR"/>
</dbReference>
<dbReference type="Gene3D" id="1.10.10.10">
    <property type="entry name" value="Winged helix-like DNA-binding domain superfamily/Winged helix DNA-binding domain"/>
    <property type="match status" value="1"/>
</dbReference>
<dbReference type="PROSITE" id="PS50995">
    <property type="entry name" value="HTH_MARR_2"/>
    <property type="match status" value="1"/>
</dbReference>
<reference evidence="1 2" key="1">
    <citation type="submission" date="2014-03" db="EMBL/GenBank/DDBJ databases">
        <title>Genome of Haematobacter massiliensis CCUG 47968.</title>
        <authorList>
            <person name="Wang D."/>
            <person name="Wang G."/>
        </authorList>
    </citation>
    <scope>NUCLEOTIDE SEQUENCE [LARGE SCALE GENOMIC DNA]</scope>
    <source>
        <strain evidence="1 2">CCUG 47968</strain>
    </source>
</reference>
<dbReference type="OrthoDB" id="8906692at2"/>
<sequence>MLDREAFWDYHGGNQRFHAVDQISHKHMPDAPDQGEPFDLARCIGAITTSLSNKLSSGASHEYRRLFDFGVVEWRVLCQLAAEPWSIGAHLSNSIGLDKASISRSLSLLADRGLIEMREGDGRRREAALTQAGWAMHREVLTVARAREAALLTGFSGEEVNTLLSLLNRLLSNLPEVEADGARRMTTEK</sequence>
<dbReference type="InterPro" id="IPR000835">
    <property type="entry name" value="HTH_MarR-typ"/>
</dbReference>
<proteinExistence type="predicted"/>
<dbReference type="Proteomes" id="UP000028826">
    <property type="component" value="Unassembled WGS sequence"/>
</dbReference>
<protein>
    <submittedName>
        <fullName evidence="1">MarR family transcriptional regulator</fullName>
    </submittedName>
</protein>
<comment type="caution">
    <text evidence="1">The sequence shown here is derived from an EMBL/GenBank/DDBJ whole genome shotgun (WGS) entry which is preliminary data.</text>
</comment>
<accession>A0A086Y308</accession>
<organism evidence="1 2">
    <name type="scientific">Haematobacter massiliensis</name>
    <dbReference type="NCBI Taxonomy" id="195105"/>
    <lineage>
        <taxon>Bacteria</taxon>
        <taxon>Pseudomonadati</taxon>
        <taxon>Pseudomonadota</taxon>
        <taxon>Alphaproteobacteria</taxon>
        <taxon>Rhodobacterales</taxon>
        <taxon>Paracoccaceae</taxon>
        <taxon>Haematobacter</taxon>
    </lineage>
</organism>
<dbReference type="PANTHER" id="PTHR35790:SF4">
    <property type="entry name" value="HTH-TYPE TRANSCRIPTIONAL REGULATOR PCHR"/>
    <property type="match status" value="1"/>
</dbReference>
<evidence type="ECO:0000313" key="2">
    <source>
        <dbReference type="Proteomes" id="UP000028826"/>
    </source>
</evidence>
<dbReference type="GO" id="GO:0003700">
    <property type="term" value="F:DNA-binding transcription factor activity"/>
    <property type="evidence" value="ECO:0007669"/>
    <property type="project" value="InterPro"/>
</dbReference>
<dbReference type="eggNOG" id="COG1846">
    <property type="taxonomic scope" value="Bacteria"/>
</dbReference>
<dbReference type="InterPro" id="IPR036390">
    <property type="entry name" value="WH_DNA-bd_sf"/>
</dbReference>
<dbReference type="InterPro" id="IPR052067">
    <property type="entry name" value="Metal_resp_HTH_trans_reg"/>
</dbReference>
<dbReference type="AlphaFoldDB" id="A0A086Y308"/>
<evidence type="ECO:0000313" key="1">
    <source>
        <dbReference type="EMBL" id="KFI28658.1"/>
    </source>
</evidence>
<dbReference type="InterPro" id="IPR036388">
    <property type="entry name" value="WH-like_DNA-bd_sf"/>
</dbReference>
<dbReference type="SMART" id="SM00347">
    <property type="entry name" value="HTH_MARR"/>
    <property type="match status" value="1"/>
</dbReference>
<gene>
    <name evidence="1" type="ORF">CN97_18095</name>
</gene>
<dbReference type="EMBL" id="JGYG01000007">
    <property type="protein sequence ID" value="KFI28658.1"/>
    <property type="molecule type" value="Genomic_DNA"/>
</dbReference>
<dbReference type="STRING" id="195105.CN97_18095"/>
<keyword evidence="2" id="KW-1185">Reference proteome</keyword>